<evidence type="ECO:0000256" key="2">
    <source>
        <dbReference type="SAM" id="MobiDB-lite"/>
    </source>
</evidence>
<dbReference type="GO" id="GO:0071539">
    <property type="term" value="P:protein localization to centrosome"/>
    <property type="evidence" value="ECO:0007669"/>
    <property type="project" value="InterPro"/>
</dbReference>
<feature type="compositionally biased region" description="Polar residues" evidence="2">
    <location>
        <begin position="432"/>
        <end position="441"/>
    </location>
</feature>
<dbReference type="OrthoDB" id="2125770at2759"/>
<feature type="coiled-coil region" evidence="1">
    <location>
        <begin position="701"/>
        <end position="728"/>
    </location>
</feature>
<dbReference type="GO" id="GO:0034451">
    <property type="term" value="C:centriolar satellite"/>
    <property type="evidence" value="ECO:0007669"/>
    <property type="project" value="TreeGrafter"/>
</dbReference>
<dbReference type="GO" id="GO:1905515">
    <property type="term" value="P:non-motile cilium assembly"/>
    <property type="evidence" value="ECO:0007669"/>
    <property type="project" value="TreeGrafter"/>
</dbReference>
<dbReference type="AlphaFoldDB" id="A0A818F1G6"/>
<feature type="region of interest" description="Disordered" evidence="2">
    <location>
        <begin position="531"/>
        <end position="613"/>
    </location>
</feature>
<name>A0A818F1G6_9BILA</name>
<dbReference type="PANTHER" id="PTHR14164">
    <property type="entry name" value="PERICENTRIOLAR MATERIAL 1-RELATED"/>
    <property type="match status" value="1"/>
</dbReference>
<dbReference type="EMBL" id="CAJNXB010006124">
    <property type="protein sequence ID" value="CAF3468077.1"/>
    <property type="molecule type" value="Genomic_DNA"/>
</dbReference>
<dbReference type="PANTHER" id="PTHR14164:SF12">
    <property type="entry name" value="PERICENTRIOLAR MATERIAL 1 PROTEIN"/>
    <property type="match status" value="1"/>
</dbReference>
<dbReference type="InterPro" id="IPR031446">
    <property type="entry name" value="PCM1_C"/>
</dbReference>
<feature type="domain" description="Pericentriolar material 1 protein C-terminal" evidence="3">
    <location>
        <begin position="925"/>
        <end position="1052"/>
    </location>
</feature>
<feature type="compositionally biased region" description="Acidic residues" evidence="2">
    <location>
        <begin position="1164"/>
        <end position="1182"/>
    </location>
</feature>
<dbReference type="InterPro" id="IPR024138">
    <property type="entry name" value="Pericentriolar_Pcm1"/>
</dbReference>
<feature type="region of interest" description="Disordered" evidence="2">
    <location>
        <begin position="1093"/>
        <end position="1182"/>
    </location>
</feature>
<feature type="region of interest" description="Disordered" evidence="2">
    <location>
        <begin position="847"/>
        <end position="866"/>
    </location>
</feature>
<feature type="compositionally biased region" description="Polar residues" evidence="2">
    <location>
        <begin position="531"/>
        <end position="543"/>
    </location>
</feature>
<evidence type="ECO:0000259" key="3">
    <source>
        <dbReference type="Pfam" id="PF15717"/>
    </source>
</evidence>
<feature type="region of interest" description="Disordered" evidence="2">
    <location>
        <begin position="758"/>
        <end position="802"/>
    </location>
</feature>
<dbReference type="Pfam" id="PF15717">
    <property type="entry name" value="PCM1_C"/>
    <property type="match status" value="1"/>
</dbReference>
<feature type="region of interest" description="Disordered" evidence="2">
    <location>
        <begin position="432"/>
        <end position="457"/>
    </location>
</feature>
<sequence length="1182" mass="135875">MPIKRKIRNLPSTNDEVSFFDPVYSNEIMQMNDDENKNDLLADGIPRGIFEQENKDELNETYDTDTITNNDDDNRLSETVSASKIVNRIKQIQRSIEQAEEMLISMDKFKDLVPDTDGQYEKLRSLIVNLQEQQASYINLLNLITLTTEEHSTSDRRMQMSTHDDNNDLSLRHNVQSHVKSKIGAGPQTMSLSDIEQINRNDNSNYDSLIGSLKSDTVNWQDQQATSDDEETDIESDKEMEKNLLLQKEQLRALQGQKRALIALKRRSEKRLIEQQELSSKKSTTPKTANEENMLLSDINNIRDRLKVLRSLYDEKYQHEIQQLKNSSNKPQRETEGRLKDLEHVRERLDELEQVVTHYRADLNDEETSSQLDNVSYLETYLQHRSQTNNSEAHQQLDKTSNELAAKRLELEQAKLALSQLQQMVKTIQPDEFSSSANSTPMKKKASSKNNSFEFSTNPGVFTPGSLEKIQTETPIINNKSSLLSHILSSQTVPQSLPATSVDSKMLAQHREIERLIESRQRLHSIKDQIASLQQTMTTPTIQKKTDLTNEPKLDNDRLNDSKNIRPTYKSYRQQGLNQSDNNLDLYPLDDESETGEESDDDNNNNNNNRNYSFQCHKKQTNFCASENVAAKNDQNSDELSKQMREICRCLSTFIDEQKTFNRHIEERLTTATNSTIVPIVNANFNQMQQQNLTQSLVVNLNAAYREIAVLQSEINALQSENLRLTSSLSFDNQYHQNVPSSYSRHNSKDSIYSLDRINPSIRPRPRSKFDEQSKPPQQQQQTRLVTTNSLFENSNKASFNRQSTGLPTAIQFEKNHQETKPINHGKNAKLSNDCGSSPKAIYLRSKPISANTDLSTQRDNSTNENTSKSFIIRRRPISTDNDNNELYNYKQTTSNHFDSNNEQKSKNDFSLNMFNPQPSSCFTSATQNLENIDTQTLDLQVKSIMVQLIPFMRLRIDEIFNRSTLNHTRERILFLFKQQPDSAEFIRHFQNEFSELIEKTTEKYIGLSIRECAADLIRDLSDVAFDELVKYKIYETKSNLQTKVHAEHNTQLSSKQENKFANLYDPSAGYQEQQQSQFDDGENDGKYHIELAESENRPLTLIGSDEEDNDADQEETTDSELETAVSRQGTYFDENDSPLPTNLNSNGHEYVLVNRSESANIMPEDEEPKTEDDENEEIDTS</sequence>
<feature type="compositionally biased region" description="Acidic residues" evidence="2">
    <location>
        <begin position="588"/>
        <end position="603"/>
    </location>
</feature>
<accession>A0A818F1G6</accession>
<feature type="compositionally biased region" description="Polar residues" evidence="2">
    <location>
        <begin position="783"/>
        <end position="802"/>
    </location>
</feature>
<dbReference type="GO" id="GO:0034454">
    <property type="term" value="P:microtubule anchoring at centrosome"/>
    <property type="evidence" value="ECO:0007669"/>
    <property type="project" value="InterPro"/>
</dbReference>
<gene>
    <name evidence="4" type="ORF">TIS948_LOCUS33129</name>
</gene>
<keyword evidence="1" id="KW-0175">Coiled coil</keyword>
<feature type="compositionally biased region" description="Polar residues" evidence="2">
    <location>
        <begin position="849"/>
        <end position="866"/>
    </location>
</feature>
<comment type="caution">
    <text evidence="4">The sequence shown here is derived from an EMBL/GenBank/DDBJ whole genome shotgun (WGS) entry which is preliminary data.</text>
</comment>
<evidence type="ECO:0000256" key="1">
    <source>
        <dbReference type="SAM" id="Coils"/>
    </source>
</evidence>
<dbReference type="Proteomes" id="UP000663825">
    <property type="component" value="Unassembled WGS sequence"/>
</dbReference>
<evidence type="ECO:0000313" key="5">
    <source>
        <dbReference type="Proteomes" id="UP000663825"/>
    </source>
</evidence>
<feature type="compositionally biased region" description="Acidic residues" evidence="2">
    <location>
        <begin position="1105"/>
        <end position="1122"/>
    </location>
</feature>
<feature type="compositionally biased region" description="Polar residues" evidence="2">
    <location>
        <begin position="448"/>
        <end position="457"/>
    </location>
</feature>
<evidence type="ECO:0000313" key="4">
    <source>
        <dbReference type="EMBL" id="CAF3468077.1"/>
    </source>
</evidence>
<dbReference type="GO" id="GO:0036064">
    <property type="term" value="C:ciliary basal body"/>
    <property type="evidence" value="ECO:0007669"/>
    <property type="project" value="TreeGrafter"/>
</dbReference>
<feature type="coiled-coil region" evidence="1">
    <location>
        <begin position="332"/>
        <end position="424"/>
    </location>
</feature>
<proteinExistence type="predicted"/>
<feature type="compositionally biased region" description="Polar residues" evidence="2">
    <location>
        <begin position="1139"/>
        <end position="1148"/>
    </location>
</feature>
<protein>
    <recommendedName>
        <fullName evidence="3">Pericentriolar material 1 protein C-terminal domain-containing protein</fullName>
    </recommendedName>
</protein>
<feature type="compositionally biased region" description="Basic and acidic residues" evidence="2">
    <location>
        <begin position="544"/>
        <end position="564"/>
    </location>
</feature>
<reference evidence="4" key="1">
    <citation type="submission" date="2021-02" db="EMBL/GenBank/DDBJ databases">
        <authorList>
            <person name="Nowell W R."/>
        </authorList>
    </citation>
    <scope>NUCLEOTIDE SEQUENCE</scope>
</reference>
<organism evidence="4 5">
    <name type="scientific">Rotaria socialis</name>
    <dbReference type="NCBI Taxonomy" id="392032"/>
    <lineage>
        <taxon>Eukaryota</taxon>
        <taxon>Metazoa</taxon>
        <taxon>Spiralia</taxon>
        <taxon>Gnathifera</taxon>
        <taxon>Rotifera</taxon>
        <taxon>Eurotatoria</taxon>
        <taxon>Bdelloidea</taxon>
        <taxon>Philodinida</taxon>
        <taxon>Philodinidae</taxon>
        <taxon>Rotaria</taxon>
    </lineage>
</organism>
<feature type="compositionally biased region" description="Polar residues" evidence="2">
    <location>
        <begin position="571"/>
        <end position="583"/>
    </location>
</feature>